<evidence type="ECO:0008006" key="3">
    <source>
        <dbReference type="Google" id="ProtNLM"/>
    </source>
</evidence>
<organism evidence="1 2">
    <name type="scientific">Cohnella yongneupensis</name>
    <dbReference type="NCBI Taxonomy" id="425006"/>
    <lineage>
        <taxon>Bacteria</taxon>
        <taxon>Bacillati</taxon>
        <taxon>Bacillota</taxon>
        <taxon>Bacilli</taxon>
        <taxon>Bacillales</taxon>
        <taxon>Paenibacillaceae</taxon>
        <taxon>Cohnella</taxon>
    </lineage>
</organism>
<dbReference type="EMBL" id="JBHSNC010000057">
    <property type="protein sequence ID" value="MFC5532259.1"/>
    <property type="molecule type" value="Genomic_DNA"/>
</dbReference>
<dbReference type="RefSeq" id="WP_378114228.1">
    <property type="nucleotide sequence ID" value="NZ_JBHSNC010000057.1"/>
</dbReference>
<sequence>MMNKAKKALNHAREAISNKMKIREIDKQIHAAKVAYVHAKSAAERDREGDRIDELKRKRYAIETGTRFIGTDGLGARD</sequence>
<evidence type="ECO:0000313" key="2">
    <source>
        <dbReference type="Proteomes" id="UP001596108"/>
    </source>
</evidence>
<protein>
    <recommendedName>
        <fullName evidence="3">DUF3886 domain-containing protein</fullName>
    </recommendedName>
</protein>
<evidence type="ECO:0000313" key="1">
    <source>
        <dbReference type="EMBL" id="MFC5532259.1"/>
    </source>
</evidence>
<gene>
    <name evidence="1" type="ORF">ACFPQ4_22825</name>
</gene>
<reference evidence="2" key="1">
    <citation type="journal article" date="2019" name="Int. J. Syst. Evol. Microbiol.">
        <title>The Global Catalogue of Microorganisms (GCM) 10K type strain sequencing project: providing services to taxonomists for standard genome sequencing and annotation.</title>
        <authorList>
            <consortium name="The Broad Institute Genomics Platform"/>
            <consortium name="The Broad Institute Genome Sequencing Center for Infectious Disease"/>
            <person name="Wu L."/>
            <person name="Ma J."/>
        </authorList>
    </citation>
    <scope>NUCLEOTIDE SEQUENCE [LARGE SCALE GENOMIC DNA]</scope>
    <source>
        <strain evidence="2">CGMCC 1.18578</strain>
    </source>
</reference>
<comment type="caution">
    <text evidence="1">The sequence shown here is derived from an EMBL/GenBank/DDBJ whole genome shotgun (WGS) entry which is preliminary data.</text>
</comment>
<proteinExistence type="predicted"/>
<accession>A0ABW0R4W7</accession>
<dbReference type="Proteomes" id="UP001596108">
    <property type="component" value="Unassembled WGS sequence"/>
</dbReference>
<keyword evidence="2" id="KW-1185">Reference proteome</keyword>
<name>A0ABW0R4W7_9BACL</name>